<accession>A0A544TNL7</accession>
<name>A0A544TNL7_9BACI</name>
<comment type="caution">
    <text evidence="1">The sequence shown here is derived from an EMBL/GenBank/DDBJ whole genome shotgun (WGS) entry which is preliminary data.</text>
</comment>
<keyword evidence="2" id="KW-1185">Reference proteome</keyword>
<evidence type="ECO:0000313" key="1">
    <source>
        <dbReference type="EMBL" id="TQR19042.1"/>
    </source>
</evidence>
<reference evidence="1 2" key="1">
    <citation type="submission" date="2019-06" db="EMBL/GenBank/DDBJ databases">
        <title>Psychrobacillus vulpis sp. nov., a new species isolated from feces of a red fox that inhabits in The Tablas de Daimiel Natural Park, Albacete, Spain.</title>
        <authorList>
            <person name="Rodriguez M."/>
            <person name="Reina J.C."/>
            <person name="Bejar V."/>
            <person name="Llamas I."/>
        </authorList>
    </citation>
    <scope>NUCLEOTIDE SEQUENCE [LARGE SCALE GENOMIC DNA]</scope>
    <source>
        <strain evidence="1 2">Z8</strain>
    </source>
</reference>
<dbReference type="EMBL" id="VDGI01000017">
    <property type="protein sequence ID" value="TQR19042.1"/>
    <property type="molecule type" value="Genomic_DNA"/>
</dbReference>
<proteinExistence type="predicted"/>
<sequence length="60" mass="6960">MTKTNQSTLTAENANNGAVYLISLIPPFQIFQKVTDYSFQLCTRWACRKLIKRLLSFLFD</sequence>
<gene>
    <name evidence="1" type="ORF">FG384_14565</name>
</gene>
<evidence type="ECO:0000313" key="2">
    <source>
        <dbReference type="Proteomes" id="UP000316626"/>
    </source>
</evidence>
<dbReference type="Proteomes" id="UP000316626">
    <property type="component" value="Unassembled WGS sequence"/>
</dbReference>
<protein>
    <submittedName>
        <fullName evidence="1">Uncharacterized protein</fullName>
    </submittedName>
</protein>
<dbReference type="AlphaFoldDB" id="A0A544TNL7"/>
<organism evidence="1 2">
    <name type="scientific">Psychrobacillus vulpis</name>
    <dbReference type="NCBI Taxonomy" id="2325572"/>
    <lineage>
        <taxon>Bacteria</taxon>
        <taxon>Bacillati</taxon>
        <taxon>Bacillota</taxon>
        <taxon>Bacilli</taxon>
        <taxon>Bacillales</taxon>
        <taxon>Bacillaceae</taxon>
        <taxon>Psychrobacillus</taxon>
    </lineage>
</organism>
<dbReference type="RefSeq" id="WP_142643338.1">
    <property type="nucleotide sequence ID" value="NZ_VDGI01000017.1"/>
</dbReference>